<dbReference type="PANTHER" id="PTHR33181">
    <property type="entry name" value="OS01G0778500 PROTEIN"/>
    <property type="match status" value="1"/>
</dbReference>
<dbReference type="Proteomes" id="UP000290289">
    <property type="component" value="Chromosome 16"/>
</dbReference>
<organism evidence="1 2">
    <name type="scientific">Malus domestica</name>
    <name type="common">Apple</name>
    <name type="synonym">Pyrus malus</name>
    <dbReference type="NCBI Taxonomy" id="3750"/>
    <lineage>
        <taxon>Eukaryota</taxon>
        <taxon>Viridiplantae</taxon>
        <taxon>Streptophyta</taxon>
        <taxon>Embryophyta</taxon>
        <taxon>Tracheophyta</taxon>
        <taxon>Spermatophyta</taxon>
        <taxon>Magnoliopsida</taxon>
        <taxon>eudicotyledons</taxon>
        <taxon>Gunneridae</taxon>
        <taxon>Pentapetalae</taxon>
        <taxon>rosids</taxon>
        <taxon>fabids</taxon>
        <taxon>Rosales</taxon>
        <taxon>Rosaceae</taxon>
        <taxon>Amygdaloideae</taxon>
        <taxon>Maleae</taxon>
        <taxon>Malus</taxon>
    </lineage>
</organism>
<proteinExistence type="predicted"/>
<evidence type="ECO:0000313" key="1">
    <source>
        <dbReference type="EMBL" id="RXH70565.1"/>
    </source>
</evidence>
<name>A0A498HM09_MALDO</name>
<dbReference type="PANTHER" id="PTHR33181:SF7">
    <property type="entry name" value="OS07G0572400 PROTEIN"/>
    <property type="match status" value="1"/>
</dbReference>
<dbReference type="EMBL" id="RDQH01000342">
    <property type="protein sequence ID" value="RXH70565.1"/>
    <property type="molecule type" value="Genomic_DNA"/>
</dbReference>
<accession>A0A498HM09</accession>
<dbReference type="AlphaFoldDB" id="A0A498HM09"/>
<comment type="caution">
    <text evidence="1">The sequence shown here is derived from an EMBL/GenBank/DDBJ whole genome shotgun (WGS) entry which is preliminary data.</text>
</comment>
<gene>
    <name evidence="1" type="ORF">DVH24_013311</name>
</gene>
<keyword evidence="2" id="KW-1185">Reference proteome</keyword>
<evidence type="ECO:0000313" key="2">
    <source>
        <dbReference type="Proteomes" id="UP000290289"/>
    </source>
</evidence>
<reference evidence="1 2" key="1">
    <citation type="submission" date="2018-10" db="EMBL/GenBank/DDBJ databases">
        <title>A high-quality apple genome assembly.</title>
        <authorList>
            <person name="Hu J."/>
        </authorList>
    </citation>
    <scope>NUCLEOTIDE SEQUENCE [LARGE SCALE GENOMIC DNA]</scope>
    <source>
        <strain evidence="2">cv. HFTH1</strain>
        <tissue evidence="1">Young leaf</tissue>
    </source>
</reference>
<protein>
    <submittedName>
        <fullName evidence="1">Uncharacterized protein</fullName>
    </submittedName>
</protein>
<sequence>MGWLHSIFSPLKKMWFRFHSAPKNTRRGIYILYEDVKSCPDEDVHVLWSILVEAHTHTRTTPLPLPPSKP</sequence>